<comment type="similarity">
    <text evidence="1 7 8">Belongs to the peptidase S8 family.</text>
</comment>
<dbReference type="OrthoDB" id="206201at2759"/>
<comment type="caution">
    <text evidence="13">The sequence shown here is derived from an EMBL/GenBank/DDBJ whole genome shotgun (WGS) entry which is preliminary data.</text>
</comment>
<dbReference type="AlphaFoldDB" id="A0A2N5S2A5"/>
<dbReference type="InterPro" id="IPR023827">
    <property type="entry name" value="Peptidase_S8_Asp-AS"/>
</dbReference>
<feature type="signal peptide" evidence="10">
    <location>
        <begin position="1"/>
        <end position="19"/>
    </location>
</feature>
<evidence type="ECO:0000313" key="16">
    <source>
        <dbReference type="Proteomes" id="UP000235392"/>
    </source>
</evidence>
<dbReference type="PANTHER" id="PTHR43806:SF66">
    <property type="entry name" value="SERIN ENDOPEPTIDASE"/>
    <property type="match status" value="1"/>
</dbReference>
<evidence type="ECO:0000313" key="14">
    <source>
        <dbReference type="EMBL" id="PLW41642.1"/>
    </source>
</evidence>
<evidence type="ECO:0008006" key="17">
    <source>
        <dbReference type="Google" id="ProtNLM"/>
    </source>
</evidence>
<evidence type="ECO:0000256" key="7">
    <source>
        <dbReference type="PROSITE-ProRule" id="PRU01240"/>
    </source>
</evidence>
<feature type="region of interest" description="Disordered" evidence="9">
    <location>
        <begin position="34"/>
        <end position="56"/>
    </location>
</feature>
<evidence type="ECO:0000256" key="2">
    <source>
        <dbReference type="ARBA" id="ARBA00022670"/>
    </source>
</evidence>
<dbReference type="InterPro" id="IPR010435">
    <property type="entry name" value="C5a/SBT2-like_Fn3"/>
</dbReference>
<feature type="compositionally biased region" description="Polar residues" evidence="9">
    <location>
        <begin position="41"/>
        <end position="51"/>
    </location>
</feature>
<feature type="active site" description="Charge relay system" evidence="6 7">
    <location>
        <position position="542"/>
    </location>
</feature>
<evidence type="ECO:0000259" key="12">
    <source>
        <dbReference type="Pfam" id="PF06280"/>
    </source>
</evidence>
<dbReference type="InterPro" id="IPR015500">
    <property type="entry name" value="Peptidase_S8_subtilisin-rel"/>
</dbReference>
<dbReference type="EMBL" id="PGCI01000087">
    <property type="protein sequence ID" value="PLW41642.1"/>
    <property type="molecule type" value="Genomic_DNA"/>
</dbReference>
<gene>
    <name evidence="13" type="ORF">PCANC_18880</name>
    <name evidence="14" type="ORF">PCASD_05407</name>
</gene>
<keyword evidence="3 10" id="KW-0732">Signal</keyword>
<evidence type="ECO:0000256" key="4">
    <source>
        <dbReference type="ARBA" id="ARBA00022801"/>
    </source>
</evidence>
<dbReference type="InterPro" id="IPR000209">
    <property type="entry name" value="Peptidase_S8/S53_dom"/>
</dbReference>
<proteinExistence type="inferred from homology"/>
<keyword evidence="15" id="KW-1185">Reference proteome</keyword>
<feature type="domain" description="Peptidase S8/S53" evidence="11">
    <location>
        <begin position="171"/>
        <end position="577"/>
    </location>
</feature>
<dbReference type="Pfam" id="PF00082">
    <property type="entry name" value="Peptidase_S8"/>
    <property type="match status" value="1"/>
</dbReference>
<dbReference type="GO" id="GO:0004252">
    <property type="term" value="F:serine-type endopeptidase activity"/>
    <property type="evidence" value="ECO:0007669"/>
    <property type="project" value="UniProtKB-UniRule"/>
</dbReference>
<dbReference type="InterPro" id="IPR023828">
    <property type="entry name" value="Peptidase_S8_Ser-AS"/>
</dbReference>
<evidence type="ECO:0000256" key="6">
    <source>
        <dbReference type="PIRSR" id="PIRSR615500-1"/>
    </source>
</evidence>
<sequence length="911" mass="97932">MVSLHQFVSLILVVALISAKYSYQLGNKPTNHLAADHSKPLSGNQRVNNRSAKGPRETARFLVSLNPKNKQAIEDLRTKLDHLGIKHKILLDITDVPEVFYGVSIQLDDKTQAKLLIGINGVQDVKQVGLITRGPTYGGKIISKPLTTTVDKFPPHLQTNITMLHNQRIFGAGIKVALIDSGIDCTHPAFGGGFGKGKRIAFGRSYVDNDDKQSQLNHGPISNPCSDCARHGTHTAGIVGAADVGYGFQGVAPNVTLGMYRTFGCNPDATDDMIIKALTQAHIDGADIISLSFGSAGGWSGGKEILDAVNKLVELKGAIIIAAAGNEGTNGLFSASSPASARASIAVGSVDSSSPMARSFSASTGKSLTYYKNQVLPDGSYPVYFTSNNLANEDDACSALPSSTPNLSKYVVMIKIGSCFIAEKVLHARARGAKLIFFYMKSRIIVSMHSEVLGVTVAGVSLEDAEIIAAQAKQNPNRFRLVFNTSGLRTIALQPGLESPFSQFGPSFDFESPQPAISGIGGNVVSTYPMVDGGFSSLSGTSMSTPQIAGIAALILSHRGKKGFNGYTMRDRLTTSSRIINYSAFLHKPHTVVHQGGGLINAYCAVMANTIIPNATLALSDSVSFKELQHFTIINTGKTAVKYNITHLPAVSVKTFAAREKFDRPDVTPDQDGRVATAVITPVTFTLAPGAEKTVKVAFRAPKAESAELMVYSGYLILNGNVECESHNVPYYGVVGSLKEQEVIDRGPTSATDVNFPYLAFRNDAAQLDGSPSYSVQGPHFIWKLRENGELYIFYRTVFGSPVFRLDVIAGDANPSPSKTRVHTFQESFGGAKIFGMIPGTQFKSMARSPVGSVTSTKWDASIITDARHLNPIILKNGTYKLLMRALRVNGRLNMETDFDFWVSPAFQLIT</sequence>
<dbReference type="Proteomes" id="UP000235388">
    <property type="component" value="Unassembled WGS sequence"/>
</dbReference>
<evidence type="ECO:0000256" key="10">
    <source>
        <dbReference type="SAM" id="SignalP"/>
    </source>
</evidence>
<dbReference type="PROSITE" id="PS51892">
    <property type="entry name" value="SUBTILASE"/>
    <property type="match status" value="1"/>
</dbReference>
<dbReference type="Gene3D" id="3.40.50.200">
    <property type="entry name" value="Peptidase S8/S53 domain"/>
    <property type="match status" value="1"/>
</dbReference>
<dbReference type="InterPro" id="IPR013783">
    <property type="entry name" value="Ig-like_fold"/>
</dbReference>
<dbReference type="STRING" id="200324.A0A2N5S2A5"/>
<dbReference type="Gene3D" id="2.60.40.10">
    <property type="entry name" value="Immunoglobulins"/>
    <property type="match status" value="1"/>
</dbReference>
<evidence type="ECO:0000313" key="13">
    <source>
        <dbReference type="EMBL" id="PLW07354.1"/>
    </source>
</evidence>
<evidence type="ECO:0000313" key="15">
    <source>
        <dbReference type="Proteomes" id="UP000235388"/>
    </source>
</evidence>
<dbReference type="SUPFAM" id="SSF52743">
    <property type="entry name" value="Subtilisin-like"/>
    <property type="match status" value="1"/>
</dbReference>
<dbReference type="Pfam" id="PF06280">
    <property type="entry name" value="fn3_5"/>
    <property type="match status" value="1"/>
</dbReference>
<feature type="active site" description="Charge relay system" evidence="6 7">
    <location>
        <position position="231"/>
    </location>
</feature>
<dbReference type="PANTHER" id="PTHR43806">
    <property type="entry name" value="PEPTIDASE S8"/>
    <property type="match status" value="1"/>
</dbReference>
<evidence type="ECO:0000259" key="11">
    <source>
        <dbReference type="Pfam" id="PF00082"/>
    </source>
</evidence>
<evidence type="ECO:0000256" key="3">
    <source>
        <dbReference type="ARBA" id="ARBA00022729"/>
    </source>
</evidence>
<dbReference type="Gene3D" id="3.50.30.30">
    <property type="match status" value="1"/>
</dbReference>
<dbReference type="InterPro" id="IPR050131">
    <property type="entry name" value="Peptidase_S8_subtilisin-like"/>
</dbReference>
<keyword evidence="2 7" id="KW-0645">Protease</keyword>
<dbReference type="GO" id="GO:0005615">
    <property type="term" value="C:extracellular space"/>
    <property type="evidence" value="ECO:0007669"/>
    <property type="project" value="TreeGrafter"/>
</dbReference>
<dbReference type="InterPro" id="IPR036852">
    <property type="entry name" value="Peptidase_S8/S53_dom_sf"/>
</dbReference>
<name>A0A2N5S2A5_9BASI</name>
<reference evidence="15 16" key="1">
    <citation type="submission" date="2017-11" db="EMBL/GenBank/DDBJ databases">
        <title>De novo assembly and phasing of dikaryotic genomes from two isolates of Puccinia coronata f. sp. avenae, the causal agent of oat crown rust.</title>
        <authorList>
            <person name="Miller M.E."/>
            <person name="Zhang Y."/>
            <person name="Omidvar V."/>
            <person name="Sperschneider J."/>
            <person name="Schwessinger B."/>
            <person name="Raley C."/>
            <person name="Palmer J.M."/>
            <person name="Garnica D."/>
            <person name="Upadhyaya N."/>
            <person name="Rathjen J."/>
            <person name="Taylor J.M."/>
            <person name="Park R.F."/>
            <person name="Dodds P.N."/>
            <person name="Hirsch C.D."/>
            <person name="Kianian S.F."/>
            <person name="Figueroa M."/>
        </authorList>
    </citation>
    <scope>NUCLEOTIDE SEQUENCE [LARGE SCALE GENOMIC DNA]</scope>
    <source>
        <strain evidence="13">12NC29</strain>
        <strain evidence="14">12SD80</strain>
    </source>
</reference>
<accession>A0A2N5S2A5</accession>
<keyword evidence="5 7" id="KW-0720">Serine protease</keyword>
<evidence type="ECO:0000256" key="1">
    <source>
        <dbReference type="ARBA" id="ARBA00011073"/>
    </source>
</evidence>
<dbReference type="PROSITE" id="PS00136">
    <property type="entry name" value="SUBTILASE_ASP"/>
    <property type="match status" value="1"/>
</dbReference>
<protein>
    <recommendedName>
        <fullName evidence="17">Peptidase S8/S53 domain-containing protein</fullName>
    </recommendedName>
</protein>
<dbReference type="PROSITE" id="PS00138">
    <property type="entry name" value="SUBTILASE_SER"/>
    <property type="match status" value="1"/>
</dbReference>
<dbReference type="Proteomes" id="UP000235392">
    <property type="component" value="Unassembled WGS sequence"/>
</dbReference>
<dbReference type="GO" id="GO:0006508">
    <property type="term" value="P:proteolysis"/>
    <property type="evidence" value="ECO:0007669"/>
    <property type="project" value="UniProtKB-KW"/>
</dbReference>
<organism evidence="13 15">
    <name type="scientific">Puccinia coronata f. sp. avenae</name>
    <dbReference type="NCBI Taxonomy" id="200324"/>
    <lineage>
        <taxon>Eukaryota</taxon>
        <taxon>Fungi</taxon>
        <taxon>Dikarya</taxon>
        <taxon>Basidiomycota</taxon>
        <taxon>Pucciniomycotina</taxon>
        <taxon>Pucciniomycetes</taxon>
        <taxon>Pucciniales</taxon>
        <taxon>Pucciniaceae</taxon>
        <taxon>Puccinia</taxon>
    </lineage>
</organism>
<keyword evidence="4 7" id="KW-0378">Hydrolase</keyword>
<dbReference type="PRINTS" id="PR00723">
    <property type="entry name" value="SUBTILISIN"/>
</dbReference>
<evidence type="ECO:0000256" key="5">
    <source>
        <dbReference type="ARBA" id="ARBA00022825"/>
    </source>
</evidence>
<dbReference type="EMBL" id="PGCJ01001234">
    <property type="protein sequence ID" value="PLW07354.1"/>
    <property type="molecule type" value="Genomic_DNA"/>
</dbReference>
<dbReference type="GO" id="GO:0016020">
    <property type="term" value="C:membrane"/>
    <property type="evidence" value="ECO:0007669"/>
    <property type="project" value="InterPro"/>
</dbReference>
<evidence type="ECO:0000256" key="8">
    <source>
        <dbReference type="RuleBase" id="RU003355"/>
    </source>
</evidence>
<evidence type="ECO:0000256" key="9">
    <source>
        <dbReference type="SAM" id="MobiDB-lite"/>
    </source>
</evidence>
<feature type="domain" description="C5a peptidase/Subtilisin-like protease SBT2-like Fn3-like" evidence="12">
    <location>
        <begin position="627"/>
        <end position="731"/>
    </location>
</feature>
<feature type="active site" description="Charge relay system" evidence="6 7">
    <location>
        <position position="180"/>
    </location>
</feature>
<feature type="chain" id="PRO_5015083455" description="Peptidase S8/S53 domain-containing protein" evidence="10">
    <location>
        <begin position="20"/>
        <end position="911"/>
    </location>
</feature>